<dbReference type="SUPFAM" id="SSF53850">
    <property type="entry name" value="Periplasmic binding protein-like II"/>
    <property type="match status" value="1"/>
</dbReference>
<accession>A0A1X9NGX8</accession>
<evidence type="ECO:0000313" key="2">
    <source>
        <dbReference type="Proteomes" id="UP000193450"/>
    </source>
</evidence>
<organism evidence="1 2">
    <name type="scientific">Oceanicoccus sagamiensis</name>
    <dbReference type="NCBI Taxonomy" id="716816"/>
    <lineage>
        <taxon>Bacteria</taxon>
        <taxon>Pseudomonadati</taxon>
        <taxon>Pseudomonadota</taxon>
        <taxon>Gammaproteobacteria</taxon>
        <taxon>Cellvibrionales</taxon>
        <taxon>Spongiibacteraceae</taxon>
        <taxon>Oceanicoccus</taxon>
    </lineage>
</organism>
<keyword evidence="2" id="KW-1185">Reference proteome</keyword>
<sequence length="302" mass="34415">MLSMLKTLMPKQLFPIVIFSLLASLNGPVRGDSLTVTTVPARAGQEASHDYFVSLLKLAFSKTADNKPPVSIAYSKSYSQNGYLLELMREGSRLDILWSGSSQSREKNLLTIKIPLVKGLLGYRMPIIRQEQREQFAAIRTLEQLQSLTACQGMYWPDADILETNGIAVKRLKNNEQMFSELKRGSCDYISLAVFEGQAEIDARSKNYPDLLFFQDLIIYYPYPMYFFVPKSKPALYERVERGLQLAIADGSFDKLMREHASTQSIYPLSRWKNTTTIPLNNQSLQLKPRDLSPQLWILPDQ</sequence>
<dbReference type="OrthoDB" id="547680at2"/>
<proteinExistence type="predicted"/>
<dbReference type="Proteomes" id="UP000193450">
    <property type="component" value="Chromosome"/>
</dbReference>
<dbReference type="AlphaFoldDB" id="A0A1X9NGX8"/>
<dbReference type="Gene3D" id="3.40.190.10">
    <property type="entry name" value="Periplasmic binding protein-like II"/>
    <property type="match status" value="2"/>
</dbReference>
<gene>
    <name evidence="1" type="ORF">BST96_13815</name>
</gene>
<name>A0A1X9NGX8_9GAMM</name>
<evidence type="ECO:0000313" key="1">
    <source>
        <dbReference type="EMBL" id="ARN75095.1"/>
    </source>
</evidence>
<dbReference type="KEGG" id="osg:BST96_13815"/>
<reference evidence="1 2" key="1">
    <citation type="submission" date="2016-11" db="EMBL/GenBank/DDBJ databases">
        <title>Trade-off between light-utilization and light-protection in marine flavobacteria.</title>
        <authorList>
            <person name="Kumagai Y."/>
        </authorList>
    </citation>
    <scope>NUCLEOTIDE SEQUENCE [LARGE SCALE GENOMIC DNA]</scope>
    <source>
        <strain evidence="1 2">NBRC 107125</strain>
    </source>
</reference>
<protein>
    <submittedName>
        <fullName evidence="1">Uncharacterized protein</fullName>
    </submittedName>
</protein>
<dbReference type="STRING" id="716816.BST96_13815"/>
<dbReference type="EMBL" id="CP019343">
    <property type="protein sequence ID" value="ARN75095.1"/>
    <property type="molecule type" value="Genomic_DNA"/>
</dbReference>